<dbReference type="OrthoDB" id="9813630at2"/>
<feature type="domain" description="VOC" evidence="1">
    <location>
        <begin position="2"/>
        <end position="115"/>
    </location>
</feature>
<evidence type="ECO:0000313" key="2">
    <source>
        <dbReference type="EMBL" id="TDD45058.1"/>
    </source>
</evidence>
<proteinExistence type="predicted"/>
<dbReference type="InterPro" id="IPR004360">
    <property type="entry name" value="Glyas_Fos-R_dOase_dom"/>
</dbReference>
<dbReference type="Proteomes" id="UP000295124">
    <property type="component" value="Unassembled WGS sequence"/>
</dbReference>
<sequence>MRLDHVQVSCPPGGEDVARAFYCDALGMIELEKPELLKPRGGCWFRLGDAEIHVGVEQDFHPAKKAHPALAVADLDGLAAQLAAKGYSVAWDNETIPGRRRFHTADGHGNRIEIV</sequence>
<dbReference type="RefSeq" id="WP_132177082.1">
    <property type="nucleotide sequence ID" value="NZ_SMKX01000216.1"/>
</dbReference>
<comment type="caution">
    <text evidence="2">The sequence shown here is derived from an EMBL/GenBank/DDBJ whole genome shotgun (WGS) entry which is preliminary data.</text>
</comment>
<evidence type="ECO:0000259" key="1">
    <source>
        <dbReference type="PROSITE" id="PS51819"/>
    </source>
</evidence>
<reference evidence="2 3" key="1">
    <citation type="submission" date="2019-03" db="EMBL/GenBank/DDBJ databases">
        <title>Draft genome sequences of novel Actinobacteria.</title>
        <authorList>
            <person name="Sahin N."/>
            <person name="Ay H."/>
            <person name="Saygin H."/>
        </authorList>
    </citation>
    <scope>NUCLEOTIDE SEQUENCE [LARGE SCALE GENOMIC DNA]</scope>
    <source>
        <strain evidence="2 3">JCM 13523</strain>
    </source>
</reference>
<name>A0A4R4YJE6_9ACTN</name>
<dbReference type="InterPro" id="IPR037523">
    <property type="entry name" value="VOC_core"/>
</dbReference>
<dbReference type="Gene3D" id="3.10.180.10">
    <property type="entry name" value="2,3-Dihydroxybiphenyl 1,2-Dioxygenase, domain 1"/>
    <property type="match status" value="1"/>
</dbReference>
<protein>
    <submittedName>
        <fullName evidence="2">Glyoxalase</fullName>
    </submittedName>
</protein>
<dbReference type="Pfam" id="PF00903">
    <property type="entry name" value="Glyoxalase"/>
    <property type="match status" value="1"/>
</dbReference>
<keyword evidence="3" id="KW-1185">Reference proteome</keyword>
<dbReference type="AlphaFoldDB" id="A0A4R4YJE6"/>
<accession>A0A4R4YJE6</accession>
<dbReference type="InterPro" id="IPR029068">
    <property type="entry name" value="Glyas_Bleomycin-R_OHBP_Dase"/>
</dbReference>
<gene>
    <name evidence="2" type="ORF">E1263_39480</name>
</gene>
<dbReference type="EMBL" id="SMKX01000216">
    <property type="protein sequence ID" value="TDD45058.1"/>
    <property type="molecule type" value="Genomic_DNA"/>
</dbReference>
<dbReference type="PANTHER" id="PTHR39175">
    <property type="entry name" value="FAMILY PROTEIN, PUTATIVE (AFU_ORTHOLOGUE AFUA_3G15060)-RELATED"/>
    <property type="match status" value="1"/>
</dbReference>
<dbReference type="PANTHER" id="PTHR39175:SF1">
    <property type="entry name" value="FAMILY PROTEIN, PUTATIVE (AFU_ORTHOLOGUE AFUA_3G15060)-RELATED"/>
    <property type="match status" value="1"/>
</dbReference>
<dbReference type="PROSITE" id="PS51819">
    <property type="entry name" value="VOC"/>
    <property type="match status" value="1"/>
</dbReference>
<dbReference type="SUPFAM" id="SSF54593">
    <property type="entry name" value="Glyoxalase/Bleomycin resistance protein/Dihydroxybiphenyl dioxygenase"/>
    <property type="match status" value="1"/>
</dbReference>
<organism evidence="2 3">
    <name type="scientific">Kribbella antibiotica</name>
    <dbReference type="NCBI Taxonomy" id="190195"/>
    <lineage>
        <taxon>Bacteria</taxon>
        <taxon>Bacillati</taxon>
        <taxon>Actinomycetota</taxon>
        <taxon>Actinomycetes</taxon>
        <taxon>Propionibacteriales</taxon>
        <taxon>Kribbellaceae</taxon>
        <taxon>Kribbella</taxon>
    </lineage>
</organism>
<evidence type="ECO:0000313" key="3">
    <source>
        <dbReference type="Proteomes" id="UP000295124"/>
    </source>
</evidence>